<dbReference type="PANTHER" id="PTHR31896:SF64">
    <property type="entry name" value="TRICHOTHECENE 3-O-ACETYLTRANSFERASE"/>
    <property type="match status" value="1"/>
</dbReference>
<dbReference type="Proteomes" id="UP000054270">
    <property type="component" value="Unassembled WGS sequence"/>
</dbReference>
<gene>
    <name evidence="3" type="ORF">HYPSUDRAFT_204912</name>
</gene>
<sequence length="452" mass="49886">MLNDILEVFGQQPALSNLYTQITCCFPVRDSSSSHSEIIGTLMHGLEQLSAKIPWVAGQVINEGAGPGNTGTFKIVPLEKTPRLVVKDLQNDPSIAMDTLRRARFPFIMLDENIIAPIRTLSSGSDDTSPVFLIQATFIPGGLLLTFVGQHNVMDMTGQGRIINLFSKACHNVEFSSEEMESGNPDRHTIIPLLGPSFEPGPELNRQMARPTVSEPADFKPPLTLPKCSWAYFTFSQTALAEIKTVASATLPTSVNYISTDDALSAFIWKSIVQARLPRLIPATPVTFARAIDPRCYLGISPTYPGLVQNMTYHTYPARELIDAPLSEIASHLRLAVDPKTSDLEYRTRALATFLDRSPDKSGISVTATMDLSADIMLSSWAKENFYDLDFNLGLGKPEAVRRPQFTPVESLLYLMPKRLDGEISAAICLRDEDMGRLRGDEHFIKYAAYIG</sequence>
<evidence type="ECO:0000313" key="3">
    <source>
        <dbReference type="EMBL" id="KJA18995.1"/>
    </source>
</evidence>
<keyword evidence="4" id="KW-1185">Reference proteome</keyword>
<name>A0A0D2PFV2_HYPSF</name>
<dbReference type="OMA" id="AFIWQSV"/>
<dbReference type="InterPro" id="IPR054710">
    <property type="entry name" value="Tri101-like_N"/>
</dbReference>
<evidence type="ECO:0000256" key="1">
    <source>
        <dbReference type="ARBA" id="ARBA00022679"/>
    </source>
</evidence>
<dbReference type="AlphaFoldDB" id="A0A0D2PFV2"/>
<evidence type="ECO:0000259" key="2">
    <source>
        <dbReference type="Pfam" id="PF22664"/>
    </source>
</evidence>
<keyword evidence="1" id="KW-0808">Transferase</keyword>
<feature type="domain" description="Trichothecene 3-O-acetyltransferase-like N-terminal" evidence="2">
    <location>
        <begin position="18"/>
        <end position="170"/>
    </location>
</feature>
<protein>
    <recommendedName>
        <fullName evidence="2">Trichothecene 3-O-acetyltransferase-like N-terminal domain-containing protein</fullName>
    </recommendedName>
</protein>
<organism evidence="3 4">
    <name type="scientific">Hypholoma sublateritium (strain FD-334 SS-4)</name>
    <dbReference type="NCBI Taxonomy" id="945553"/>
    <lineage>
        <taxon>Eukaryota</taxon>
        <taxon>Fungi</taxon>
        <taxon>Dikarya</taxon>
        <taxon>Basidiomycota</taxon>
        <taxon>Agaricomycotina</taxon>
        <taxon>Agaricomycetes</taxon>
        <taxon>Agaricomycetidae</taxon>
        <taxon>Agaricales</taxon>
        <taxon>Agaricineae</taxon>
        <taxon>Strophariaceae</taxon>
        <taxon>Hypholoma</taxon>
    </lineage>
</organism>
<reference evidence="4" key="1">
    <citation type="submission" date="2014-04" db="EMBL/GenBank/DDBJ databases">
        <title>Evolutionary Origins and Diversification of the Mycorrhizal Mutualists.</title>
        <authorList>
            <consortium name="DOE Joint Genome Institute"/>
            <consortium name="Mycorrhizal Genomics Consortium"/>
            <person name="Kohler A."/>
            <person name="Kuo A."/>
            <person name="Nagy L.G."/>
            <person name="Floudas D."/>
            <person name="Copeland A."/>
            <person name="Barry K.W."/>
            <person name="Cichocki N."/>
            <person name="Veneault-Fourrey C."/>
            <person name="LaButti K."/>
            <person name="Lindquist E.A."/>
            <person name="Lipzen A."/>
            <person name="Lundell T."/>
            <person name="Morin E."/>
            <person name="Murat C."/>
            <person name="Riley R."/>
            <person name="Ohm R."/>
            <person name="Sun H."/>
            <person name="Tunlid A."/>
            <person name="Henrissat B."/>
            <person name="Grigoriev I.V."/>
            <person name="Hibbett D.S."/>
            <person name="Martin F."/>
        </authorList>
    </citation>
    <scope>NUCLEOTIDE SEQUENCE [LARGE SCALE GENOMIC DNA]</scope>
    <source>
        <strain evidence="4">FD-334 SS-4</strain>
    </source>
</reference>
<dbReference type="OrthoDB" id="1862401at2759"/>
<evidence type="ECO:0000313" key="4">
    <source>
        <dbReference type="Proteomes" id="UP000054270"/>
    </source>
</evidence>
<dbReference type="Pfam" id="PF22664">
    <property type="entry name" value="TRI-like_N"/>
    <property type="match status" value="1"/>
</dbReference>
<proteinExistence type="predicted"/>
<accession>A0A0D2PFV2</accession>
<dbReference type="Gene3D" id="3.30.559.10">
    <property type="entry name" value="Chloramphenicol acetyltransferase-like domain"/>
    <property type="match status" value="2"/>
</dbReference>
<dbReference type="PANTHER" id="PTHR31896">
    <property type="entry name" value="FAMILY REGULATORY PROTEIN, PUTATIVE (AFU_ORTHOLOGUE AFUA_3G14730)-RELATED"/>
    <property type="match status" value="1"/>
</dbReference>
<dbReference type="GO" id="GO:0016740">
    <property type="term" value="F:transferase activity"/>
    <property type="evidence" value="ECO:0007669"/>
    <property type="project" value="UniProtKB-KW"/>
</dbReference>
<dbReference type="InterPro" id="IPR023213">
    <property type="entry name" value="CAT-like_dom_sf"/>
</dbReference>
<dbReference type="InterPro" id="IPR051283">
    <property type="entry name" value="Sec_Metabolite_Acyltrans"/>
</dbReference>
<dbReference type="EMBL" id="KN817582">
    <property type="protein sequence ID" value="KJA18995.1"/>
    <property type="molecule type" value="Genomic_DNA"/>
</dbReference>
<dbReference type="STRING" id="945553.A0A0D2PFV2"/>